<accession>A0AAN6D2H3</accession>
<evidence type="ECO:0000313" key="1">
    <source>
        <dbReference type="EMBL" id="KAG7724994.1"/>
    </source>
</evidence>
<sequence>MHLAGYRAGREISKRMRMDTVPDLVSDNSDTDDDMSNYTYESAYVHSYTEINDERARVMNLVVQIVSETISLRHGANQVSLQRFIQRILERSGLGMAQFMRGIAILQRSTSSDGIFQQILYSMMLSNGLPQDYDGWSRISGISSSRLQTEVHTFASQLGDLAVDDEQVWKLHQSIKSEVLKYVKVAREFC</sequence>
<gene>
    <name evidence="1" type="ORF">KL933_004427</name>
</gene>
<reference evidence="1" key="1">
    <citation type="journal article" date="2021" name="G3 (Bethesda)">
        <title>Genomic diversity, chromosomal rearrangements, and interspecies hybridization in the ogataea polymorpha species complex.</title>
        <authorList>
            <person name="Hanson S.J."/>
            <person name="Cinneide E.O."/>
            <person name="Salzberg L.I."/>
            <person name="Wolfe K.H."/>
            <person name="McGowan J."/>
            <person name="Fitzpatrick D.A."/>
            <person name="Matlin K."/>
        </authorList>
    </citation>
    <scope>NUCLEOTIDE SEQUENCE</scope>
    <source>
        <strain evidence="1">83-405-1</strain>
    </source>
</reference>
<comment type="caution">
    <text evidence="1">The sequence shown here is derived from an EMBL/GenBank/DDBJ whole genome shotgun (WGS) entry which is preliminary data.</text>
</comment>
<protein>
    <submittedName>
        <fullName evidence="1">Uncharacterized protein</fullName>
    </submittedName>
</protein>
<organism evidence="1 2">
    <name type="scientific">Ogataea haglerorum</name>
    <dbReference type="NCBI Taxonomy" id="1937702"/>
    <lineage>
        <taxon>Eukaryota</taxon>
        <taxon>Fungi</taxon>
        <taxon>Dikarya</taxon>
        <taxon>Ascomycota</taxon>
        <taxon>Saccharomycotina</taxon>
        <taxon>Pichiomycetes</taxon>
        <taxon>Pichiales</taxon>
        <taxon>Pichiaceae</taxon>
        <taxon>Ogataea</taxon>
    </lineage>
</organism>
<dbReference type="Proteomes" id="UP000738402">
    <property type="component" value="Unassembled WGS sequence"/>
</dbReference>
<dbReference type="EMBL" id="JAHLUH010000014">
    <property type="protein sequence ID" value="KAG7724994.1"/>
    <property type="molecule type" value="Genomic_DNA"/>
</dbReference>
<name>A0AAN6D2H3_9ASCO</name>
<dbReference type="AlphaFoldDB" id="A0AAN6D2H3"/>
<evidence type="ECO:0000313" key="2">
    <source>
        <dbReference type="Proteomes" id="UP000738402"/>
    </source>
</evidence>
<proteinExistence type="predicted"/>